<dbReference type="SUPFAM" id="SSF53649">
    <property type="entry name" value="Alkaline phosphatase-like"/>
    <property type="match status" value="1"/>
</dbReference>
<evidence type="ECO:0000313" key="9">
    <source>
        <dbReference type="Proteomes" id="UP000502533"/>
    </source>
</evidence>
<dbReference type="Gene3D" id="3.40.720.10">
    <property type="entry name" value="Alkaline Phosphatase, subunit A"/>
    <property type="match status" value="1"/>
</dbReference>
<evidence type="ECO:0000256" key="3">
    <source>
        <dbReference type="ARBA" id="ARBA00022692"/>
    </source>
</evidence>
<dbReference type="GO" id="GO:0016787">
    <property type="term" value="F:hydrolase activity"/>
    <property type="evidence" value="ECO:0007669"/>
    <property type="project" value="UniProtKB-KW"/>
</dbReference>
<feature type="domain" description="Sulfatase N-terminal" evidence="7">
    <location>
        <begin position="197"/>
        <end position="389"/>
    </location>
</feature>
<evidence type="ECO:0000256" key="4">
    <source>
        <dbReference type="ARBA" id="ARBA00022989"/>
    </source>
</evidence>
<dbReference type="GeneID" id="85022505"/>
<dbReference type="Pfam" id="PF00884">
    <property type="entry name" value="Sulfatase"/>
    <property type="match status" value="1"/>
</dbReference>
<name>A0A858JGV8_9PROT</name>
<organism evidence="8 9">
    <name type="scientific">Komagataeibacter rhaeticus</name>
    <dbReference type="NCBI Taxonomy" id="215221"/>
    <lineage>
        <taxon>Bacteria</taxon>
        <taxon>Pseudomonadati</taxon>
        <taxon>Pseudomonadota</taxon>
        <taxon>Alphaproteobacteria</taxon>
        <taxon>Acetobacterales</taxon>
        <taxon>Acetobacteraceae</taxon>
        <taxon>Komagataeibacter</taxon>
    </lineage>
</organism>
<evidence type="ECO:0000256" key="1">
    <source>
        <dbReference type="ARBA" id="ARBA00004651"/>
    </source>
</evidence>
<evidence type="ECO:0000313" key="8">
    <source>
        <dbReference type="EMBL" id="QIP35766.1"/>
    </source>
</evidence>
<dbReference type="KEGG" id="kre:GWK63_10080"/>
<dbReference type="Proteomes" id="UP000502533">
    <property type="component" value="Chromosome"/>
</dbReference>
<feature type="transmembrane region" description="Helical" evidence="6">
    <location>
        <begin position="12"/>
        <end position="30"/>
    </location>
</feature>
<keyword evidence="9" id="KW-1185">Reference proteome</keyword>
<dbReference type="RefSeq" id="WP_157772001.1">
    <property type="nucleotide sequence ID" value="NZ_CALMTF010000107.1"/>
</dbReference>
<keyword evidence="8" id="KW-0378">Hydrolase</keyword>
<feature type="transmembrane region" description="Helical" evidence="6">
    <location>
        <begin position="105"/>
        <end position="138"/>
    </location>
</feature>
<dbReference type="GO" id="GO:0005886">
    <property type="term" value="C:plasma membrane"/>
    <property type="evidence" value="ECO:0007669"/>
    <property type="project" value="UniProtKB-SubCell"/>
</dbReference>
<dbReference type="InterPro" id="IPR000917">
    <property type="entry name" value="Sulfatase_N"/>
</dbReference>
<dbReference type="PANTHER" id="PTHR47371">
    <property type="entry name" value="LIPOTEICHOIC ACID SYNTHASE"/>
    <property type="match status" value="1"/>
</dbReference>
<dbReference type="EMBL" id="CP050139">
    <property type="protein sequence ID" value="QIP35766.1"/>
    <property type="molecule type" value="Genomic_DNA"/>
</dbReference>
<keyword evidence="2" id="KW-1003">Cell membrane</keyword>
<feature type="transmembrane region" description="Helical" evidence="6">
    <location>
        <begin position="65"/>
        <end position="85"/>
    </location>
</feature>
<comment type="subcellular location">
    <subcellularLocation>
        <location evidence="1">Cell membrane</location>
        <topology evidence="1">Multi-pass membrane protein</topology>
    </subcellularLocation>
</comment>
<evidence type="ECO:0000256" key="5">
    <source>
        <dbReference type="ARBA" id="ARBA00023136"/>
    </source>
</evidence>
<keyword evidence="8" id="KW-0808">Transferase</keyword>
<keyword evidence="3 6" id="KW-0812">Transmembrane</keyword>
<sequence>MIFSDFFYNKKIRFTVLMLLIIFSICIENKKYIELFLYSFEFIVILSICALFGSSYRMIEIFMRLFYGFILAVQLSSISISGNVLSPLALENLGHPAVIGSLNMLWASIIEIGSVLIVFLSGINFSFYSALISIPILLGIKHSSSYEFFKPIVSVTEERLFVWNMLKNQKMEVKKLQHDFIYYPEKNSNPIERKHYNVIVIFTEGTSLAVISPELTPNIWGLMHNSLHYTGYFNHTAATFRGLRGQNASFYQMTGGYTESSMGLGQISHKEILDKMKSGKSITTLPEIFQENGYNTFFQLPCSINDNLSQMMSTMDFNHLFTMEDINATARTKWPVPPGMAVKWLTNNDLTDGDSYRLLWKNIQILHEQARPFYYGIYTVGTHVGLDSPEFRYKDGM</sequence>
<reference evidence="8 9" key="1">
    <citation type="submission" date="2020-03" db="EMBL/GenBank/DDBJ databases">
        <title>Isolation of cellulose-producing strains, genome characterization and application of the synthesized cellulose films as an economical and sustainable material for piezoelectric sensor construction.</title>
        <authorList>
            <person name="Mangayil R.K."/>
        </authorList>
    </citation>
    <scope>NUCLEOTIDE SEQUENCE [LARGE SCALE GENOMIC DNA]</scope>
    <source>
        <strain evidence="8 9">ENS 9a1a</strain>
    </source>
</reference>
<proteinExistence type="predicted"/>
<feature type="transmembrane region" description="Helical" evidence="6">
    <location>
        <begin position="36"/>
        <end position="53"/>
    </location>
</feature>
<dbReference type="InterPro" id="IPR017850">
    <property type="entry name" value="Alkaline_phosphatase_core_sf"/>
</dbReference>
<evidence type="ECO:0000256" key="2">
    <source>
        <dbReference type="ARBA" id="ARBA00022475"/>
    </source>
</evidence>
<dbReference type="InterPro" id="IPR050448">
    <property type="entry name" value="OpgB/LTA_synthase_biosynth"/>
</dbReference>
<gene>
    <name evidence="8" type="ORF">GWK63_10080</name>
</gene>
<evidence type="ECO:0000256" key="6">
    <source>
        <dbReference type="SAM" id="Phobius"/>
    </source>
</evidence>
<accession>A0A858JGV8</accession>
<protein>
    <submittedName>
        <fullName evidence="8">Sulfatase-like hydrolase/transferase</fullName>
    </submittedName>
</protein>
<dbReference type="AlphaFoldDB" id="A0A858JGV8"/>
<dbReference type="PANTHER" id="PTHR47371:SF3">
    <property type="entry name" value="PHOSPHOGLYCEROL TRANSFERASE I"/>
    <property type="match status" value="1"/>
</dbReference>
<evidence type="ECO:0000259" key="7">
    <source>
        <dbReference type="Pfam" id="PF00884"/>
    </source>
</evidence>
<keyword evidence="5 6" id="KW-0472">Membrane</keyword>
<keyword evidence="4 6" id="KW-1133">Transmembrane helix</keyword>
<dbReference type="GO" id="GO:0016740">
    <property type="term" value="F:transferase activity"/>
    <property type="evidence" value="ECO:0007669"/>
    <property type="project" value="UniProtKB-KW"/>
</dbReference>